<dbReference type="InterPro" id="IPR001769">
    <property type="entry name" value="Gingipain"/>
</dbReference>
<keyword evidence="5" id="KW-0378">Hydrolase</keyword>
<accession>A0A1Y6K370</accession>
<dbReference type="EMBL" id="LT859958">
    <property type="protein sequence ID" value="SMX54162.1"/>
    <property type="molecule type" value="Genomic_DNA"/>
</dbReference>
<dbReference type="Gene3D" id="2.60.40.3440">
    <property type="match status" value="2"/>
</dbReference>
<dbReference type="Gene3D" id="2.60.40.3800">
    <property type="match status" value="1"/>
</dbReference>
<dbReference type="Gene3D" id="3.40.50.10390">
    <property type="entry name" value="Gingipain r, domain 1"/>
    <property type="match status" value="1"/>
</dbReference>
<dbReference type="InterPro" id="IPR012600">
    <property type="entry name" value="Propeptide_C25"/>
</dbReference>
<evidence type="ECO:0000313" key="6">
    <source>
        <dbReference type="Proteomes" id="UP000195514"/>
    </source>
</evidence>
<dbReference type="Pfam" id="PF08126">
    <property type="entry name" value="Propeptide_C25"/>
    <property type="match status" value="1"/>
</dbReference>
<evidence type="ECO:0000256" key="2">
    <source>
        <dbReference type="SAM" id="MobiDB-lite"/>
    </source>
</evidence>
<evidence type="ECO:0000313" key="5">
    <source>
        <dbReference type="EMBL" id="SMX54162.1"/>
    </source>
</evidence>
<dbReference type="NCBIfam" id="NF012211">
    <property type="entry name" value="tand_rpt_95"/>
    <property type="match status" value="2"/>
</dbReference>
<sequence>MQRRLNNILLVIITFTFLLKPVLPSVSAAMDSSDPINLIASSDHGVEFTVSVPWQSLQHEVVDVDGELYTSLDLPGWANSDQPGAPALPFTSQSIGAPFGAEITVEVIPGRSHNVELSAPVLPSATLLSQVDPFASGMDAVNIVHVIDPDPEIYTSSEVYPGQLAEITVDGRLRQQRLVGVGITPLQYDPVKNILIVYENVHIKIRFTGQREVMRGAANPESGVYEAFFQSNFLNYVDVQAWRESPQPAEWLQSDTASPQNQIGAGTLPWEPPNPGWRISIQEDGLYRLTYATLAAAGLPVETLVPQRLQMFYQGEEIAIQVTGEEDGTFDLTDAIIFYGQGIDNKYTADNVYWLTFGSDHGLRMDSRDGAPLEEPDPVPNGYITDLHLEENLEYLSLLPGSDAFERFLWQMVHTAIDPTWSLEFDLQDPLEVAGTLQIALFGAFQAPTINPDHHVVVSINGTQVGDVKWDGLTWAGSWGYVETEIPPGLLTAGTNTLSLFLPNDLGVGLDIIHVDWAKIYYSNTFTVPTGENQLAFSYATEGAWTFQISGFESNALFAYDVSDPAAPVEIDPSSLLVEPIGSDYTLSFRDELSARRDYVVTADSAIPDLPVSAIEQDTPSALGASTNRADYILIAPKAFWEQAERLAIYRTNQGLATILVDIQDIYDEFGFGIADVSAIQAFLAFALDHWAPPAPSYVLLFGDGHYDPKNHLKTSPPSIIPPFLAMADPWIGETAADNRYVTFSGPVPLPQMMLGRLPANSIAEAEIMVSKIEAYEQDPPVGEWSMQVLALAGAADSGGNFPVYADNLIRDALPSPYQAEKIYFGITHTDVEKAQEDLKNSFNQGKLIVNFIGHATSYLWSAQASSSKHFISTADIPGLTNQDKYPIILAMTCLEGYFIDPSKPAFGEAIVRVQNKGAIASWSPTGKGVSGGHVYLNRGFYDAVFKHGVNRLGQAVTSGLSRLWFSGSSLYMLDAYILFGDPALLIKRNPAALDDFYTIAEDFKLEVSPEDGVLKNDSGFAQGNPLTAQLETDVANGNLIFASDGSFTYTPNKDWNGVEQFTYSAYDNQTFIGTATVTITVVAINDPPVAYPQTIETPMETSVEIVLTGSDVDGDPLTYSITKQPEHGDLYQNPPPGSGPRQGQALEPPLTYAPHPGYFGSDSFEYVVNDGKVNSAPTTISITIIGDSGTNLIFLPLIMH</sequence>
<dbReference type="OrthoDB" id="5929719at2"/>
<keyword evidence="1" id="KW-0732">Signal</keyword>
<dbReference type="InterPro" id="IPR029030">
    <property type="entry name" value="Caspase-like_dom_sf"/>
</dbReference>
<gene>
    <name evidence="5" type="ORF">CFX1CAM_1097</name>
</gene>
<dbReference type="InterPro" id="IPR029031">
    <property type="entry name" value="Gingipain_N_sf"/>
</dbReference>
<feature type="region of interest" description="Disordered" evidence="2">
    <location>
        <begin position="1123"/>
        <end position="1153"/>
    </location>
</feature>
<proteinExistence type="predicted"/>
<keyword evidence="6" id="KW-1185">Reference proteome</keyword>
<dbReference type="GO" id="GO:0004197">
    <property type="term" value="F:cysteine-type endopeptidase activity"/>
    <property type="evidence" value="ECO:0007669"/>
    <property type="project" value="InterPro"/>
</dbReference>
<organism evidence="5 6">
    <name type="scientific">Candidatus Brevifilum fermentans</name>
    <dbReference type="NCBI Taxonomy" id="1986204"/>
    <lineage>
        <taxon>Bacteria</taxon>
        <taxon>Bacillati</taxon>
        <taxon>Chloroflexota</taxon>
        <taxon>Anaerolineae</taxon>
        <taxon>Anaerolineales</taxon>
        <taxon>Anaerolineaceae</taxon>
        <taxon>Candidatus Brevifilum</taxon>
    </lineage>
</organism>
<feature type="domain" description="Gingipain propeptide" evidence="4">
    <location>
        <begin position="55"/>
        <end position="238"/>
    </location>
</feature>
<dbReference type="EC" id="3.4.22.37" evidence="5"/>
<dbReference type="SUPFAM" id="SSF52129">
    <property type="entry name" value="Caspase-like"/>
    <property type="match status" value="1"/>
</dbReference>
<name>A0A1Y6K370_9CHLR</name>
<evidence type="ECO:0000256" key="1">
    <source>
        <dbReference type="ARBA" id="ARBA00022729"/>
    </source>
</evidence>
<dbReference type="AlphaFoldDB" id="A0A1Y6K370"/>
<reference evidence="6" key="1">
    <citation type="submission" date="2017-05" db="EMBL/GenBank/DDBJ databases">
        <authorList>
            <person name="Kirkegaard R."/>
            <person name="Mcilroy J S."/>
        </authorList>
    </citation>
    <scope>NUCLEOTIDE SEQUENCE [LARGE SCALE GENOMIC DNA]</scope>
</reference>
<evidence type="ECO:0000259" key="3">
    <source>
        <dbReference type="Pfam" id="PF01364"/>
    </source>
</evidence>
<dbReference type="RefSeq" id="WP_087862033.1">
    <property type="nucleotide sequence ID" value="NZ_LT859958.1"/>
</dbReference>
<dbReference type="Gene3D" id="3.40.50.1460">
    <property type="match status" value="1"/>
</dbReference>
<dbReference type="InterPro" id="IPR038490">
    <property type="entry name" value="Gingipain_propep_sf"/>
</dbReference>
<protein>
    <submittedName>
        <fullName evidence="5">Putative Gingipain R</fullName>
        <ecNumber evidence="5">3.4.22.37</ecNumber>
    </submittedName>
</protein>
<dbReference type="Pfam" id="PF01364">
    <property type="entry name" value="Peptidase_C25"/>
    <property type="match status" value="1"/>
</dbReference>
<dbReference type="Proteomes" id="UP000195514">
    <property type="component" value="Chromosome I"/>
</dbReference>
<dbReference type="GO" id="GO:0006508">
    <property type="term" value="P:proteolysis"/>
    <property type="evidence" value="ECO:0007669"/>
    <property type="project" value="InterPro"/>
</dbReference>
<feature type="domain" description="Gingipain" evidence="3">
    <location>
        <begin position="632"/>
        <end position="985"/>
    </location>
</feature>
<evidence type="ECO:0000259" key="4">
    <source>
        <dbReference type="Pfam" id="PF08126"/>
    </source>
</evidence>
<dbReference type="KEGG" id="abat:CFX1CAM_1097"/>
<dbReference type="Pfam" id="PF17963">
    <property type="entry name" value="Big_9"/>
    <property type="match status" value="2"/>
</dbReference>